<reference evidence="2 3" key="1">
    <citation type="submission" date="2020-03" db="EMBL/GenBank/DDBJ databases">
        <title>Characterization of ganglioside-mimicking enterococci.</title>
        <authorList>
            <person name="Patry R.T."/>
            <person name="Nothaft H."/>
            <person name="Bridger R."/>
            <person name="Shajahan A."/>
            <person name="Huynh S."/>
            <person name="Sanchez S."/>
            <person name="Azadi P."/>
            <person name="Cooper K."/>
            <person name="Miller W.G."/>
            <person name="Parker C.T."/>
            <person name="Wells L."/>
            <person name="Szymanski C.M."/>
        </authorList>
    </citation>
    <scope>NUCLEOTIDE SEQUENCE [LARGE SCALE GENOMIC DNA]</scope>
    <source>
        <strain evidence="2 3">EGM181</strain>
    </source>
</reference>
<sequence>MGGIAMSHFTRTVFTSLHPAYLIRQYIFSGIVTAFFYFSSPDTAPTSFYVFLGLNFLLYPFAMFVYDSIVSLLMGNNVWITSGIFAFIWGFIKILLIYFFSVLIAPIGILILYFTNR</sequence>
<keyword evidence="1" id="KW-1133">Transmembrane helix</keyword>
<name>A0AAE7MMT4_ENTGA</name>
<accession>A0AAE7MMT4</accession>
<evidence type="ECO:0000313" key="2">
    <source>
        <dbReference type="EMBL" id="QOG26349.1"/>
    </source>
</evidence>
<evidence type="ECO:0000256" key="1">
    <source>
        <dbReference type="SAM" id="Phobius"/>
    </source>
</evidence>
<keyword evidence="1" id="KW-0812">Transmembrane</keyword>
<dbReference type="Proteomes" id="UP000516696">
    <property type="component" value="Chromosome"/>
</dbReference>
<feature type="transmembrane region" description="Helical" evidence="1">
    <location>
        <begin position="21"/>
        <end position="40"/>
    </location>
</feature>
<dbReference type="AlphaFoldDB" id="A0AAE7MMT4"/>
<proteinExistence type="predicted"/>
<dbReference type="EMBL" id="CP050485">
    <property type="protein sequence ID" value="QOG26349.1"/>
    <property type="molecule type" value="Genomic_DNA"/>
</dbReference>
<feature type="transmembrane region" description="Helical" evidence="1">
    <location>
        <begin position="46"/>
        <end position="66"/>
    </location>
</feature>
<feature type="transmembrane region" description="Helical" evidence="1">
    <location>
        <begin position="98"/>
        <end position="115"/>
    </location>
</feature>
<evidence type="ECO:0000313" key="3">
    <source>
        <dbReference type="Proteomes" id="UP000516696"/>
    </source>
</evidence>
<keyword evidence="1" id="KW-0472">Membrane</keyword>
<organism evidence="2 3">
    <name type="scientific">Enterococcus gallinarum</name>
    <dbReference type="NCBI Taxonomy" id="1353"/>
    <lineage>
        <taxon>Bacteria</taxon>
        <taxon>Bacillati</taxon>
        <taxon>Bacillota</taxon>
        <taxon>Bacilli</taxon>
        <taxon>Lactobacillales</taxon>
        <taxon>Enterococcaceae</taxon>
        <taxon>Enterococcus</taxon>
    </lineage>
</organism>
<gene>
    <name evidence="2" type="ORF">EGM181_03270</name>
</gene>
<protein>
    <submittedName>
        <fullName evidence="2">Uncharacterized protein</fullName>
    </submittedName>
</protein>